<name>A0ABR5IH69_9ACTN</name>
<protein>
    <submittedName>
        <fullName evidence="1">Uncharacterized protein</fullName>
    </submittedName>
</protein>
<evidence type="ECO:0000313" key="1">
    <source>
        <dbReference type="EMBL" id="KNA92919.1"/>
    </source>
</evidence>
<dbReference type="EMBL" id="LDTZ01000013">
    <property type="protein sequence ID" value="KNA92919.1"/>
    <property type="molecule type" value="Genomic_DNA"/>
</dbReference>
<proteinExistence type="predicted"/>
<organism evidence="1 2">
    <name type="scientific">Gordonia jacobaea</name>
    <dbReference type="NCBI Taxonomy" id="122202"/>
    <lineage>
        <taxon>Bacteria</taxon>
        <taxon>Bacillati</taxon>
        <taxon>Actinomycetota</taxon>
        <taxon>Actinomycetes</taxon>
        <taxon>Mycobacteriales</taxon>
        <taxon>Gordoniaceae</taxon>
        <taxon>Gordonia</taxon>
    </lineage>
</organism>
<sequence>MIVAKLQANAKIQVRHNRLNKRYVAEIIDYRKSLTFGFEPLEAIEVAEQLMVIAANYEQRTVIEAVDRIFDQIDSQSSELAR</sequence>
<comment type="caution">
    <text evidence="1">The sequence shown here is derived from an EMBL/GenBank/DDBJ whole genome shotgun (WGS) entry which is preliminary data.</text>
</comment>
<reference evidence="1 2" key="1">
    <citation type="submission" date="2015-05" db="EMBL/GenBank/DDBJ databases">
        <title>Draft genome sequence of the bacterium Gordonia jacobaea a new member of the Gordonia genus.</title>
        <authorList>
            <person name="Jimenez-Galisteo G."/>
            <person name="Dominguez A."/>
            <person name="Munoz E."/>
            <person name="Vinas M."/>
        </authorList>
    </citation>
    <scope>NUCLEOTIDE SEQUENCE [LARGE SCALE GENOMIC DNA]</scope>
    <source>
        <strain evidence="2">mv1</strain>
    </source>
</reference>
<dbReference type="Proteomes" id="UP000037247">
    <property type="component" value="Unassembled WGS sequence"/>
</dbReference>
<accession>A0ABR5IH69</accession>
<evidence type="ECO:0000313" key="2">
    <source>
        <dbReference type="Proteomes" id="UP000037247"/>
    </source>
</evidence>
<gene>
    <name evidence="1" type="ORF">ABW18_00075</name>
</gene>
<keyword evidence="2" id="KW-1185">Reference proteome</keyword>